<proteinExistence type="predicted"/>
<name>A0A1M3T9T2_ASPLC</name>
<dbReference type="Proteomes" id="UP000184063">
    <property type="component" value="Unassembled WGS sequence"/>
</dbReference>
<dbReference type="VEuPathDB" id="FungiDB:ASPFODRAFT_322292"/>
<sequence length="211" mass="24461">MRRAHPPSAVERRGTRVCRADFRQHQAISTFQRKVEGWPDRDKLATRVRHFRPGYVGPAVHDEMEHYRSQPPELAASLSRIIMFSMLEPLPAMRLTRYTVLYVAAMGDDYRSSPLQTMVALLTICDGTKRARDGVSKCRVDLQFSLQHVPKGILSVHYLLVWLIRLFILNYSGSYSIHDLFRLHQPLYSPPIYKLRCPPYPTLPFIKLPPF</sequence>
<organism evidence="1 2">
    <name type="scientific">Aspergillus luchuensis (strain CBS 106.47)</name>
    <dbReference type="NCBI Taxonomy" id="1137211"/>
    <lineage>
        <taxon>Eukaryota</taxon>
        <taxon>Fungi</taxon>
        <taxon>Dikarya</taxon>
        <taxon>Ascomycota</taxon>
        <taxon>Pezizomycotina</taxon>
        <taxon>Eurotiomycetes</taxon>
        <taxon>Eurotiomycetidae</taxon>
        <taxon>Eurotiales</taxon>
        <taxon>Aspergillaceae</taxon>
        <taxon>Aspergillus</taxon>
        <taxon>Aspergillus subgen. Circumdati</taxon>
    </lineage>
</organism>
<evidence type="ECO:0000313" key="2">
    <source>
        <dbReference type="Proteomes" id="UP000184063"/>
    </source>
</evidence>
<accession>A0A1M3T9T2</accession>
<gene>
    <name evidence="1" type="ORF">ASPFODRAFT_322292</name>
</gene>
<reference evidence="2" key="1">
    <citation type="journal article" date="2017" name="Genome Biol.">
        <title>Comparative genomics reveals high biological diversity and specific adaptations in the industrially and medically important fungal genus Aspergillus.</title>
        <authorList>
            <person name="de Vries R.P."/>
            <person name="Riley R."/>
            <person name="Wiebenga A."/>
            <person name="Aguilar-Osorio G."/>
            <person name="Amillis S."/>
            <person name="Uchima C.A."/>
            <person name="Anderluh G."/>
            <person name="Asadollahi M."/>
            <person name="Askin M."/>
            <person name="Barry K."/>
            <person name="Battaglia E."/>
            <person name="Bayram O."/>
            <person name="Benocci T."/>
            <person name="Braus-Stromeyer S.A."/>
            <person name="Caldana C."/>
            <person name="Canovas D."/>
            <person name="Cerqueira G.C."/>
            <person name="Chen F."/>
            <person name="Chen W."/>
            <person name="Choi C."/>
            <person name="Clum A."/>
            <person name="Dos Santos R.A."/>
            <person name="Damasio A.R."/>
            <person name="Diallinas G."/>
            <person name="Emri T."/>
            <person name="Fekete E."/>
            <person name="Flipphi M."/>
            <person name="Freyberg S."/>
            <person name="Gallo A."/>
            <person name="Gournas C."/>
            <person name="Habgood R."/>
            <person name="Hainaut M."/>
            <person name="Harispe M.L."/>
            <person name="Henrissat B."/>
            <person name="Hilden K.S."/>
            <person name="Hope R."/>
            <person name="Hossain A."/>
            <person name="Karabika E."/>
            <person name="Karaffa L."/>
            <person name="Karanyi Z."/>
            <person name="Krasevec N."/>
            <person name="Kuo A."/>
            <person name="Kusch H."/>
            <person name="LaButti K."/>
            <person name="Lagendijk E.L."/>
            <person name="Lapidus A."/>
            <person name="Levasseur A."/>
            <person name="Lindquist E."/>
            <person name="Lipzen A."/>
            <person name="Logrieco A.F."/>
            <person name="MacCabe A."/>
            <person name="Maekelae M.R."/>
            <person name="Malavazi I."/>
            <person name="Melin P."/>
            <person name="Meyer V."/>
            <person name="Mielnichuk N."/>
            <person name="Miskei M."/>
            <person name="Molnar A.P."/>
            <person name="Mule G."/>
            <person name="Ngan C.Y."/>
            <person name="Orejas M."/>
            <person name="Orosz E."/>
            <person name="Ouedraogo J.P."/>
            <person name="Overkamp K.M."/>
            <person name="Park H.-S."/>
            <person name="Perrone G."/>
            <person name="Piumi F."/>
            <person name="Punt P.J."/>
            <person name="Ram A.F."/>
            <person name="Ramon A."/>
            <person name="Rauscher S."/>
            <person name="Record E."/>
            <person name="Riano-Pachon D.M."/>
            <person name="Robert V."/>
            <person name="Roehrig J."/>
            <person name="Ruller R."/>
            <person name="Salamov A."/>
            <person name="Salih N.S."/>
            <person name="Samson R.A."/>
            <person name="Sandor E."/>
            <person name="Sanguinetti M."/>
            <person name="Schuetze T."/>
            <person name="Sepcic K."/>
            <person name="Shelest E."/>
            <person name="Sherlock G."/>
            <person name="Sophianopoulou V."/>
            <person name="Squina F.M."/>
            <person name="Sun H."/>
            <person name="Susca A."/>
            <person name="Todd R.B."/>
            <person name="Tsang A."/>
            <person name="Unkles S.E."/>
            <person name="van de Wiele N."/>
            <person name="van Rossen-Uffink D."/>
            <person name="Oliveira J.V."/>
            <person name="Vesth T.C."/>
            <person name="Visser J."/>
            <person name="Yu J.-H."/>
            <person name="Zhou M."/>
            <person name="Andersen M.R."/>
            <person name="Archer D.B."/>
            <person name="Baker S.E."/>
            <person name="Benoit I."/>
            <person name="Brakhage A.A."/>
            <person name="Braus G.H."/>
            <person name="Fischer R."/>
            <person name="Frisvad J.C."/>
            <person name="Goldman G.H."/>
            <person name="Houbraken J."/>
            <person name="Oakley B."/>
            <person name="Pocsi I."/>
            <person name="Scazzocchio C."/>
            <person name="Seiboth B."/>
            <person name="vanKuyk P.A."/>
            <person name="Wortman J."/>
            <person name="Dyer P.S."/>
            <person name="Grigoriev I.V."/>
        </authorList>
    </citation>
    <scope>NUCLEOTIDE SEQUENCE [LARGE SCALE GENOMIC DNA]</scope>
    <source>
        <strain evidence="2">CBS 106.47</strain>
    </source>
</reference>
<dbReference type="EMBL" id="KV878246">
    <property type="protein sequence ID" value="OJZ83507.1"/>
    <property type="molecule type" value="Genomic_DNA"/>
</dbReference>
<protein>
    <submittedName>
        <fullName evidence="1">Uncharacterized protein</fullName>
    </submittedName>
</protein>
<dbReference type="AlphaFoldDB" id="A0A1M3T9T2"/>
<dbReference type="OrthoDB" id="10331971at2759"/>
<evidence type="ECO:0000313" key="1">
    <source>
        <dbReference type="EMBL" id="OJZ83507.1"/>
    </source>
</evidence>